<evidence type="ECO:0000256" key="2">
    <source>
        <dbReference type="ARBA" id="ARBA00012483"/>
    </source>
</evidence>
<protein>
    <recommendedName>
        <fullName evidence="2">RING-type E3 ubiquitin transferase</fullName>
        <ecNumber evidence="2">2.3.2.27</ecNumber>
    </recommendedName>
</protein>
<evidence type="ECO:0000256" key="9">
    <source>
        <dbReference type="SAM" id="MobiDB-lite"/>
    </source>
</evidence>
<gene>
    <name evidence="11" type="ORF">PHJA_000304400</name>
</gene>
<feature type="domain" description="RING-type" evidence="10">
    <location>
        <begin position="248"/>
        <end position="290"/>
    </location>
</feature>
<keyword evidence="12" id="KW-1185">Reference proteome</keyword>
<reference evidence="11" key="1">
    <citation type="submission" date="2020-07" db="EMBL/GenBank/DDBJ databases">
        <title>Ethylene signaling mediates host invasion by parasitic plants.</title>
        <authorList>
            <person name="Yoshida S."/>
        </authorList>
    </citation>
    <scope>NUCLEOTIDE SEQUENCE</scope>
    <source>
        <strain evidence="11">Okayama</strain>
    </source>
</reference>
<dbReference type="EC" id="2.3.2.27" evidence="2"/>
<name>A0A830BHV2_9LAMI</name>
<dbReference type="Pfam" id="PF13639">
    <property type="entry name" value="zf-RING_2"/>
    <property type="match status" value="1"/>
</dbReference>
<dbReference type="FunFam" id="3.30.40.10:FF:000504">
    <property type="entry name" value="E3 ubiquitin-protein ligase arkadia"/>
    <property type="match status" value="1"/>
</dbReference>
<proteinExistence type="predicted"/>
<keyword evidence="7" id="KW-0862">Zinc</keyword>
<comment type="catalytic activity">
    <reaction evidence="1">
        <text>S-ubiquitinyl-[E2 ubiquitin-conjugating enzyme]-L-cysteine + [acceptor protein]-L-lysine = [E2 ubiquitin-conjugating enzyme]-L-cysteine + N(6)-ubiquitinyl-[acceptor protein]-L-lysine.</text>
        <dbReference type="EC" id="2.3.2.27"/>
    </reaction>
</comment>
<dbReference type="SMART" id="SM00184">
    <property type="entry name" value="RING"/>
    <property type="match status" value="1"/>
</dbReference>
<dbReference type="InterPro" id="IPR013083">
    <property type="entry name" value="Znf_RING/FYVE/PHD"/>
</dbReference>
<dbReference type="InterPro" id="IPR001841">
    <property type="entry name" value="Znf_RING"/>
</dbReference>
<evidence type="ECO:0000256" key="7">
    <source>
        <dbReference type="ARBA" id="ARBA00022833"/>
    </source>
</evidence>
<dbReference type="SUPFAM" id="SSF57850">
    <property type="entry name" value="RING/U-box"/>
    <property type="match status" value="1"/>
</dbReference>
<dbReference type="EMBL" id="BMAC01000031">
    <property type="protein sequence ID" value="GFP81611.1"/>
    <property type="molecule type" value="Genomic_DNA"/>
</dbReference>
<dbReference type="Proteomes" id="UP000653305">
    <property type="component" value="Unassembled WGS sequence"/>
</dbReference>
<comment type="caution">
    <text evidence="11">The sequence shown here is derived from an EMBL/GenBank/DDBJ whole genome shotgun (WGS) entry which is preliminary data.</text>
</comment>
<dbReference type="Gene3D" id="3.30.40.10">
    <property type="entry name" value="Zinc/RING finger domain, C3HC4 (zinc finger)"/>
    <property type="match status" value="1"/>
</dbReference>
<evidence type="ECO:0000256" key="4">
    <source>
        <dbReference type="ARBA" id="ARBA00022723"/>
    </source>
</evidence>
<dbReference type="PANTHER" id="PTHR22937:SF136">
    <property type="entry name" value="RING-TYPE E3 UBIQUITIN TRANSFERASE"/>
    <property type="match status" value="1"/>
</dbReference>
<feature type="compositionally biased region" description="Polar residues" evidence="9">
    <location>
        <begin position="65"/>
        <end position="94"/>
    </location>
</feature>
<dbReference type="PROSITE" id="PS50089">
    <property type="entry name" value="ZF_RING_2"/>
    <property type="match status" value="1"/>
</dbReference>
<keyword evidence="6" id="KW-0833">Ubl conjugation pathway</keyword>
<dbReference type="AlphaFoldDB" id="A0A830BHV2"/>
<keyword evidence="5 8" id="KW-0863">Zinc-finger</keyword>
<feature type="compositionally biased region" description="Low complexity" evidence="9">
    <location>
        <begin position="22"/>
        <end position="33"/>
    </location>
</feature>
<dbReference type="GO" id="GO:0008270">
    <property type="term" value="F:zinc ion binding"/>
    <property type="evidence" value="ECO:0007669"/>
    <property type="project" value="UniProtKB-KW"/>
</dbReference>
<dbReference type="GO" id="GO:0061630">
    <property type="term" value="F:ubiquitin protein ligase activity"/>
    <property type="evidence" value="ECO:0007669"/>
    <property type="project" value="UniProtKB-EC"/>
</dbReference>
<organism evidence="11 12">
    <name type="scientific">Phtheirospermum japonicum</name>
    <dbReference type="NCBI Taxonomy" id="374723"/>
    <lineage>
        <taxon>Eukaryota</taxon>
        <taxon>Viridiplantae</taxon>
        <taxon>Streptophyta</taxon>
        <taxon>Embryophyta</taxon>
        <taxon>Tracheophyta</taxon>
        <taxon>Spermatophyta</taxon>
        <taxon>Magnoliopsida</taxon>
        <taxon>eudicotyledons</taxon>
        <taxon>Gunneridae</taxon>
        <taxon>Pentapetalae</taxon>
        <taxon>asterids</taxon>
        <taxon>lamiids</taxon>
        <taxon>Lamiales</taxon>
        <taxon>Orobanchaceae</taxon>
        <taxon>Orobanchaceae incertae sedis</taxon>
        <taxon>Phtheirospermum</taxon>
    </lineage>
</organism>
<dbReference type="PANTHER" id="PTHR22937">
    <property type="entry name" value="E3 UBIQUITIN-PROTEIN LIGASE RNF165"/>
    <property type="match status" value="1"/>
</dbReference>
<dbReference type="OrthoDB" id="8062037at2759"/>
<evidence type="ECO:0000256" key="5">
    <source>
        <dbReference type="ARBA" id="ARBA00022771"/>
    </source>
</evidence>
<evidence type="ECO:0000256" key="6">
    <source>
        <dbReference type="ARBA" id="ARBA00022786"/>
    </source>
</evidence>
<keyword evidence="4" id="KW-0479">Metal-binding</keyword>
<evidence type="ECO:0000256" key="1">
    <source>
        <dbReference type="ARBA" id="ARBA00000900"/>
    </source>
</evidence>
<feature type="region of interest" description="Disordered" evidence="9">
    <location>
        <begin position="1"/>
        <end position="94"/>
    </location>
</feature>
<dbReference type="InterPro" id="IPR045191">
    <property type="entry name" value="MBR1/2-like"/>
</dbReference>
<accession>A0A830BHV2</accession>
<evidence type="ECO:0000259" key="10">
    <source>
        <dbReference type="PROSITE" id="PS50089"/>
    </source>
</evidence>
<keyword evidence="3" id="KW-0808">Transferase</keyword>
<evidence type="ECO:0000313" key="12">
    <source>
        <dbReference type="Proteomes" id="UP000653305"/>
    </source>
</evidence>
<evidence type="ECO:0000256" key="8">
    <source>
        <dbReference type="PROSITE-ProRule" id="PRU00175"/>
    </source>
</evidence>
<sequence>MTGCGSSGASSSNVRPRKISHRPVSSYVPSASRSSERGQFNNKSTAKKRSIEGESSSSRGERKTTNASPVDSATRRSMTVNPRTRVYNRQNGRNVSETCDNELLQFSASGSRSFSLSGNNSDNPSDTMLIASDEREFTRFMNDDALQMLLALERIEQDEELTHADLLELETTLFLGGLNLYDRHREMRLDIDDMSYEELLALEERMGTVSTAIPREALSKCLARSVYEAGPLKVQLTGSANDGDDIKCSICQEEYVTGDEIGTLVECKHGYHATCVNQWLQLKNWCPVCKTSAAPSQSPSSL</sequence>
<evidence type="ECO:0000313" key="11">
    <source>
        <dbReference type="EMBL" id="GFP81611.1"/>
    </source>
</evidence>
<evidence type="ECO:0000256" key="3">
    <source>
        <dbReference type="ARBA" id="ARBA00022679"/>
    </source>
</evidence>